<keyword evidence="3" id="KW-0809">Transit peptide</keyword>
<dbReference type="Pfam" id="PF07542">
    <property type="entry name" value="ATP12"/>
    <property type="match status" value="1"/>
</dbReference>
<dbReference type="PANTHER" id="PTHR21013:SF10">
    <property type="entry name" value="ATP SYNTHASE MITOCHONDRIAL F1 COMPLEX ASSEMBLY FACTOR 2"/>
    <property type="match status" value="1"/>
</dbReference>
<keyword evidence="5" id="KW-0143">Chaperone</keyword>
<dbReference type="InterPro" id="IPR042272">
    <property type="entry name" value="ATP12_ATP_synth-F1-assembly_N"/>
</dbReference>
<comment type="similarity">
    <text evidence="2">Belongs to the ATP12 family.</text>
</comment>
<gene>
    <name evidence="6" type="ORF">FVE85_7882</name>
</gene>
<proteinExistence type="inferred from homology"/>
<keyword evidence="4" id="KW-0496">Mitochondrion</keyword>
<keyword evidence="7" id="KW-1185">Reference proteome</keyword>
<evidence type="ECO:0000256" key="5">
    <source>
        <dbReference type="ARBA" id="ARBA00023186"/>
    </source>
</evidence>
<dbReference type="OrthoDB" id="5673at2759"/>
<accession>A0A5J4YMJ5</accession>
<comment type="subcellular location">
    <subcellularLocation>
        <location evidence="1">Mitochondrion</location>
    </subcellularLocation>
</comment>
<evidence type="ECO:0000256" key="2">
    <source>
        <dbReference type="ARBA" id="ARBA00008231"/>
    </source>
</evidence>
<dbReference type="Proteomes" id="UP000324585">
    <property type="component" value="Unassembled WGS sequence"/>
</dbReference>
<dbReference type="OMA" id="WDPVLHW"/>
<dbReference type="Gene3D" id="1.10.3580.10">
    <property type="entry name" value="ATP12 ATPase"/>
    <property type="match status" value="1"/>
</dbReference>
<evidence type="ECO:0000256" key="3">
    <source>
        <dbReference type="ARBA" id="ARBA00022946"/>
    </source>
</evidence>
<evidence type="ECO:0000313" key="6">
    <source>
        <dbReference type="EMBL" id="KAA8492375.1"/>
    </source>
</evidence>
<evidence type="ECO:0000256" key="1">
    <source>
        <dbReference type="ARBA" id="ARBA00004173"/>
    </source>
</evidence>
<organism evidence="6 7">
    <name type="scientific">Porphyridium purpureum</name>
    <name type="common">Red alga</name>
    <name type="synonym">Porphyridium cruentum</name>
    <dbReference type="NCBI Taxonomy" id="35688"/>
    <lineage>
        <taxon>Eukaryota</taxon>
        <taxon>Rhodophyta</taxon>
        <taxon>Bangiophyceae</taxon>
        <taxon>Porphyridiales</taxon>
        <taxon>Porphyridiaceae</taxon>
        <taxon>Porphyridium</taxon>
    </lineage>
</organism>
<protein>
    <submittedName>
        <fullName evidence="6">ATP synthase mitochondrial F1 complex assembly factor 2</fullName>
    </submittedName>
</protein>
<dbReference type="GO" id="GO:0033615">
    <property type="term" value="P:mitochondrial proton-transporting ATP synthase complex assembly"/>
    <property type="evidence" value="ECO:0007669"/>
    <property type="project" value="TreeGrafter"/>
</dbReference>
<comment type="caution">
    <text evidence="6">The sequence shown here is derived from an EMBL/GenBank/DDBJ whole genome shotgun (WGS) entry which is preliminary data.</text>
</comment>
<name>A0A5J4YMJ5_PORPP</name>
<dbReference type="AlphaFoldDB" id="A0A5J4YMJ5"/>
<dbReference type="InterPro" id="IPR011419">
    <property type="entry name" value="ATP12_ATP_synth-F1-assembly"/>
</dbReference>
<dbReference type="PANTHER" id="PTHR21013">
    <property type="entry name" value="ATP SYNTHASE MITOCHONDRIAL F1 COMPLEX ASSEMBLY FACTOR 2/ATP12 PROTEIN, MITOCHONDRIAL PRECURSOR"/>
    <property type="match status" value="1"/>
</dbReference>
<dbReference type="SUPFAM" id="SSF160909">
    <property type="entry name" value="ATP12-like"/>
    <property type="match status" value="1"/>
</dbReference>
<dbReference type="InterPro" id="IPR023335">
    <property type="entry name" value="ATP12_ortho_dom_sf"/>
</dbReference>
<dbReference type="GO" id="GO:0005739">
    <property type="term" value="C:mitochondrion"/>
    <property type="evidence" value="ECO:0007669"/>
    <property type="project" value="UniProtKB-SubCell"/>
</dbReference>
<dbReference type="Gene3D" id="3.30.2180.10">
    <property type="entry name" value="ATP12-like"/>
    <property type="match status" value="1"/>
</dbReference>
<evidence type="ECO:0000313" key="7">
    <source>
        <dbReference type="Proteomes" id="UP000324585"/>
    </source>
</evidence>
<evidence type="ECO:0000256" key="4">
    <source>
        <dbReference type="ARBA" id="ARBA00023128"/>
    </source>
</evidence>
<reference evidence="7" key="1">
    <citation type="journal article" date="2019" name="Nat. Commun.">
        <title>Expansion of phycobilisome linker gene families in mesophilic red algae.</title>
        <authorList>
            <person name="Lee J."/>
            <person name="Kim D."/>
            <person name="Bhattacharya D."/>
            <person name="Yoon H.S."/>
        </authorList>
    </citation>
    <scope>NUCLEOTIDE SEQUENCE [LARGE SCALE GENOMIC DNA]</scope>
    <source>
        <strain evidence="7">CCMP 1328</strain>
    </source>
</reference>
<dbReference type="EMBL" id="VRMN01000009">
    <property type="protein sequence ID" value="KAA8492375.1"/>
    <property type="molecule type" value="Genomic_DNA"/>
</dbReference>
<sequence length="311" mass="34832">MRTRASSRMIRSRTYSSSSSSSSIYLWLVHPLAFQLAVAEFADRFELIKRLAHRKQLSCIWIPSAGSTVAIKRFYKHVGVKSVQEKPGVYGVTLDGRWLKTPRKQCLEVPGLELASAIASEWAVQHVYIRRSSMPLTALANAALDTIPHIRPTMEASLMQFLETDTAAFRVAYPERLKEEQDRVLGPLAEYVQTRYGCKLYPTRSLVPIPPDPDSVRGVRQEIQQMDHLTFAALDLATSTTKSLVIALCLRDGFIDSFMATSASRCEEDFQMHMYGRVEGSHDLDIADTKVRLASSSFVFAAVPRSLSLSL</sequence>